<proteinExistence type="inferred from homology"/>
<evidence type="ECO:0000256" key="2">
    <source>
        <dbReference type="SAM" id="MobiDB-lite"/>
    </source>
</evidence>
<reference evidence="4" key="1">
    <citation type="submission" date="2015-09" db="EMBL/GenBank/DDBJ databases">
        <title>Complete genome of Arthrobacter alpinus strain R3.8.</title>
        <authorList>
            <person name="See-Too W.S."/>
            <person name="Chan K.G."/>
        </authorList>
    </citation>
    <scope>NUCLEOTIDE SEQUENCE [LARGE SCALE GENOMIC DNA]</scope>
    <source>
        <strain evidence="4">R3.8</strain>
    </source>
</reference>
<comment type="similarity">
    <text evidence="1">Belongs to the phD/YefM antitoxin family.</text>
</comment>
<dbReference type="SUPFAM" id="SSF143120">
    <property type="entry name" value="YefM-like"/>
    <property type="match status" value="1"/>
</dbReference>
<evidence type="ECO:0000313" key="4">
    <source>
        <dbReference type="Proteomes" id="UP000062833"/>
    </source>
</evidence>
<protein>
    <submittedName>
        <fullName evidence="3">Uncharacterized protein</fullName>
    </submittedName>
</protein>
<dbReference type="RefSeq" id="WP_062007147.1">
    <property type="nucleotide sequence ID" value="NZ_CP012677.1"/>
</dbReference>
<gene>
    <name evidence="3" type="ORF">AOC05_10295</name>
</gene>
<evidence type="ECO:0000256" key="1">
    <source>
        <dbReference type="ARBA" id="ARBA00009981"/>
    </source>
</evidence>
<dbReference type="EMBL" id="CP012677">
    <property type="protein sequence ID" value="ALE92606.1"/>
    <property type="molecule type" value="Genomic_DNA"/>
</dbReference>
<dbReference type="KEGG" id="aaq:AOC05_10295"/>
<dbReference type="Proteomes" id="UP000062833">
    <property type="component" value="Chromosome"/>
</dbReference>
<dbReference type="Gene3D" id="3.40.1620.10">
    <property type="entry name" value="YefM-like domain"/>
    <property type="match status" value="1"/>
</dbReference>
<feature type="compositionally biased region" description="Polar residues" evidence="2">
    <location>
        <begin position="1"/>
        <end position="12"/>
    </location>
</feature>
<accession>A0A0M4RC01</accession>
<dbReference type="OrthoDB" id="9802003at2"/>
<evidence type="ECO:0000313" key="3">
    <source>
        <dbReference type="EMBL" id="ALE92606.1"/>
    </source>
</evidence>
<name>A0A0M4RC01_9MICC</name>
<dbReference type="PATRIC" id="fig|656366.3.peg.2226"/>
<keyword evidence="4" id="KW-1185">Reference proteome</keyword>
<organism evidence="3 4">
    <name type="scientific">Arthrobacter alpinus</name>
    <dbReference type="NCBI Taxonomy" id="656366"/>
    <lineage>
        <taxon>Bacteria</taxon>
        <taxon>Bacillati</taxon>
        <taxon>Actinomycetota</taxon>
        <taxon>Actinomycetes</taxon>
        <taxon>Micrococcales</taxon>
        <taxon>Micrococcaceae</taxon>
        <taxon>Arthrobacter</taxon>
    </lineage>
</organism>
<sequence length="73" mass="8212">MQTMSYSQSRSNHAAARDAVQNDGEEVVITRSGKEPLVMASPANARRLRGAIDRLEDRSGVEHELLPCRYHFE</sequence>
<feature type="region of interest" description="Disordered" evidence="2">
    <location>
        <begin position="1"/>
        <end position="25"/>
    </location>
</feature>
<dbReference type="AlphaFoldDB" id="A0A0M4RC01"/>
<dbReference type="InterPro" id="IPR036165">
    <property type="entry name" value="YefM-like_sf"/>
</dbReference>